<evidence type="ECO:0000313" key="3">
    <source>
        <dbReference type="Proteomes" id="UP000750522"/>
    </source>
</evidence>
<reference evidence="2" key="2">
    <citation type="submission" date="2020-01" db="EMBL/GenBank/DDBJ databases">
        <authorList>
            <person name="Perkins V."/>
            <person name="Lessard M.-H."/>
            <person name="Dugat-Bony E."/>
            <person name="Frenette M."/>
            <person name="Labrie S."/>
        </authorList>
    </citation>
    <scope>NUCLEOTIDE SEQUENCE</scope>
    <source>
        <strain evidence="2">LMA-70</strain>
    </source>
</reference>
<dbReference type="EMBL" id="QQZK01000066">
    <property type="protein sequence ID" value="KAF5098920.1"/>
    <property type="molecule type" value="Genomic_DNA"/>
</dbReference>
<gene>
    <name evidence="2" type="ORF">DV451_003174</name>
</gene>
<protein>
    <submittedName>
        <fullName evidence="2">Uncharacterized protein</fullName>
    </submittedName>
</protein>
<sequence length="360" mass="36909">MIFPKSYLLTSLLASVAAAQEWGNFSGQVDSVEYVSDGLYALTSDITVSLAEGWSFVDIVGRNEGQISSKSIVFNSADSKYYGKLAYTNTATSDTQEEVCFPSVPIRISLNQEVDGSTSGRLINGNMYIGCVDKSRIANLPTSTASAVSSESSIPPISLPSPISSVSTATSESSIPPISLPSPISSVTTSSIPPISLPSPISSVTTSSIPPISLPSPISSVTTSSIPPISLPSPISSVSTETGRFSILPISVPSHISVSTETGEAGILPYTPSSDRSSVSTETGRFTILPISLPSVTPSGSNTTGVHSNKTLVTSHTATGTRPANVTGTGVVVNQNSGATNAISSVFALGAIVISFALLA</sequence>
<dbReference type="AlphaFoldDB" id="A0A9P5G5W4"/>
<reference evidence="2" key="1">
    <citation type="journal article" date="2020" name="Front. Microbiol.">
        <title>Phenotypic and Genetic Characterization of the Cheese Ripening Yeast Geotrichum candidum.</title>
        <authorList>
            <person name="Perkins V."/>
            <person name="Vignola S."/>
            <person name="Lessard M.H."/>
            <person name="Plante P.L."/>
            <person name="Corbeil J."/>
            <person name="Dugat-Bony E."/>
            <person name="Frenette M."/>
            <person name="Labrie S."/>
        </authorList>
    </citation>
    <scope>NUCLEOTIDE SEQUENCE</scope>
    <source>
        <strain evidence="2">LMA-70</strain>
    </source>
</reference>
<comment type="caution">
    <text evidence="2">The sequence shown here is derived from an EMBL/GenBank/DDBJ whole genome shotgun (WGS) entry which is preliminary data.</text>
</comment>
<keyword evidence="1" id="KW-0732">Signal</keyword>
<accession>A0A9P5G5W4</accession>
<dbReference type="Proteomes" id="UP000750522">
    <property type="component" value="Unassembled WGS sequence"/>
</dbReference>
<name>A0A9P5G5W4_GEOCN</name>
<proteinExistence type="predicted"/>
<evidence type="ECO:0000313" key="2">
    <source>
        <dbReference type="EMBL" id="KAF5098920.1"/>
    </source>
</evidence>
<evidence type="ECO:0000256" key="1">
    <source>
        <dbReference type="SAM" id="SignalP"/>
    </source>
</evidence>
<feature type="chain" id="PRO_5040504421" evidence="1">
    <location>
        <begin position="20"/>
        <end position="360"/>
    </location>
</feature>
<organism evidence="2 3">
    <name type="scientific">Geotrichum candidum</name>
    <name type="common">Oospora lactis</name>
    <name type="synonym">Dipodascus geotrichum</name>
    <dbReference type="NCBI Taxonomy" id="1173061"/>
    <lineage>
        <taxon>Eukaryota</taxon>
        <taxon>Fungi</taxon>
        <taxon>Dikarya</taxon>
        <taxon>Ascomycota</taxon>
        <taxon>Saccharomycotina</taxon>
        <taxon>Dipodascomycetes</taxon>
        <taxon>Dipodascales</taxon>
        <taxon>Dipodascaceae</taxon>
        <taxon>Geotrichum</taxon>
    </lineage>
</organism>
<feature type="signal peptide" evidence="1">
    <location>
        <begin position="1"/>
        <end position="19"/>
    </location>
</feature>